<sequence length="51" mass="5387">MTRCDGDGRAAAVEARDRLGEERYAQAYARGGALSKDDLISLAGRMVQSAG</sequence>
<evidence type="ECO:0000313" key="1">
    <source>
        <dbReference type="EMBL" id="MFG1703631.1"/>
    </source>
</evidence>
<reference evidence="1 2" key="1">
    <citation type="submission" date="2024-10" db="EMBL/GenBank/DDBJ databases">
        <authorList>
            <person name="Topkara A.R."/>
            <person name="Saygin H."/>
        </authorList>
    </citation>
    <scope>NUCLEOTIDE SEQUENCE [LARGE SCALE GENOMIC DNA]</scope>
    <source>
        <strain evidence="1 2">M3C6</strain>
    </source>
</reference>
<comment type="caution">
    <text evidence="1">The sequence shown here is derived from an EMBL/GenBank/DDBJ whole genome shotgun (WGS) entry which is preliminary data.</text>
</comment>
<accession>A0ABW7AAY0</accession>
<proteinExistence type="predicted"/>
<name>A0ABW7AAY0_9ACTN</name>
<evidence type="ECO:0000313" key="2">
    <source>
        <dbReference type="Proteomes" id="UP001603978"/>
    </source>
</evidence>
<keyword evidence="2" id="KW-1185">Reference proteome</keyword>
<organism evidence="1 2">
    <name type="scientific">Nonomuraea marmarensis</name>
    <dbReference type="NCBI Taxonomy" id="3351344"/>
    <lineage>
        <taxon>Bacteria</taxon>
        <taxon>Bacillati</taxon>
        <taxon>Actinomycetota</taxon>
        <taxon>Actinomycetes</taxon>
        <taxon>Streptosporangiales</taxon>
        <taxon>Streptosporangiaceae</taxon>
        <taxon>Nonomuraea</taxon>
    </lineage>
</organism>
<protein>
    <submittedName>
        <fullName evidence="1">Uncharacterized protein</fullName>
    </submittedName>
</protein>
<gene>
    <name evidence="1" type="ORF">ACFLIM_10595</name>
</gene>
<dbReference type="RefSeq" id="WP_393164291.1">
    <property type="nucleotide sequence ID" value="NZ_JBICRM010000005.1"/>
</dbReference>
<dbReference type="EMBL" id="JBICRM010000005">
    <property type="protein sequence ID" value="MFG1703631.1"/>
    <property type="molecule type" value="Genomic_DNA"/>
</dbReference>
<dbReference type="Proteomes" id="UP001603978">
    <property type="component" value="Unassembled WGS sequence"/>
</dbReference>